<dbReference type="EMBL" id="KZ293742">
    <property type="protein sequence ID" value="PBK80669.1"/>
    <property type="molecule type" value="Genomic_DNA"/>
</dbReference>
<gene>
    <name evidence="2" type="ORF">ARMGADRAFT_1020797</name>
</gene>
<accession>A0A2H3CC72</accession>
<feature type="non-terminal residue" evidence="2">
    <location>
        <position position="1"/>
    </location>
</feature>
<dbReference type="Proteomes" id="UP000217790">
    <property type="component" value="Unassembled WGS sequence"/>
</dbReference>
<feature type="compositionally biased region" description="Basic and acidic residues" evidence="1">
    <location>
        <begin position="10"/>
        <end position="24"/>
    </location>
</feature>
<evidence type="ECO:0000313" key="3">
    <source>
        <dbReference type="Proteomes" id="UP000217790"/>
    </source>
</evidence>
<feature type="compositionally biased region" description="Polar residues" evidence="1">
    <location>
        <begin position="60"/>
        <end position="72"/>
    </location>
</feature>
<reference evidence="3" key="1">
    <citation type="journal article" date="2017" name="Nat. Ecol. Evol.">
        <title>Genome expansion and lineage-specific genetic innovations in the forest pathogenic fungi Armillaria.</title>
        <authorList>
            <person name="Sipos G."/>
            <person name="Prasanna A.N."/>
            <person name="Walter M.C."/>
            <person name="O'Connor E."/>
            <person name="Balint B."/>
            <person name="Krizsan K."/>
            <person name="Kiss B."/>
            <person name="Hess J."/>
            <person name="Varga T."/>
            <person name="Slot J."/>
            <person name="Riley R."/>
            <person name="Boka B."/>
            <person name="Rigling D."/>
            <person name="Barry K."/>
            <person name="Lee J."/>
            <person name="Mihaltcheva S."/>
            <person name="LaButti K."/>
            <person name="Lipzen A."/>
            <person name="Waldron R."/>
            <person name="Moloney N.M."/>
            <person name="Sperisen C."/>
            <person name="Kredics L."/>
            <person name="Vagvoelgyi C."/>
            <person name="Patrignani A."/>
            <person name="Fitzpatrick D."/>
            <person name="Nagy I."/>
            <person name="Doyle S."/>
            <person name="Anderson J.B."/>
            <person name="Grigoriev I.V."/>
            <person name="Gueldener U."/>
            <person name="Muensterkoetter M."/>
            <person name="Nagy L.G."/>
        </authorList>
    </citation>
    <scope>NUCLEOTIDE SEQUENCE [LARGE SCALE GENOMIC DNA]</scope>
    <source>
        <strain evidence="3">Ar21-2</strain>
    </source>
</reference>
<organism evidence="2 3">
    <name type="scientific">Armillaria gallica</name>
    <name type="common">Bulbous honey fungus</name>
    <name type="synonym">Armillaria bulbosa</name>
    <dbReference type="NCBI Taxonomy" id="47427"/>
    <lineage>
        <taxon>Eukaryota</taxon>
        <taxon>Fungi</taxon>
        <taxon>Dikarya</taxon>
        <taxon>Basidiomycota</taxon>
        <taxon>Agaricomycotina</taxon>
        <taxon>Agaricomycetes</taxon>
        <taxon>Agaricomycetidae</taxon>
        <taxon>Agaricales</taxon>
        <taxon>Marasmiineae</taxon>
        <taxon>Physalacriaceae</taxon>
        <taxon>Armillaria</taxon>
    </lineage>
</organism>
<protein>
    <submittedName>
        <fullName evidence="2">Uncharacterized protein</fullName>
    </submittedName>
</protein>
<dbReference type="InParanoid" id="A0A2H3CC72"/>
<proteinExistence type="predicted"/>
<keyword evidence="3" id="KW-1185">Reference proteome</keyword>
<dbReference type="OrthoDB" id="3092146at2759"/>
<dbReference type="AlphaFoldDB" id="A0A2H3CC72"/>
<sequence>TAIVQSGSRRGPEISDFWDNRSDVLNETTTSTRETVSPSARDERAMMSDRVVTGEVAGEGSSSYSHSDLVQS</sequence>
<evidence type="ECO:0000313" key="2">
    <source>
        <dbReference type="EMBL" id="PBK80669.1"/>
    </source>
</evidence>
<name>A0A2H3CC72_ARMGA</name>
<feature type="compositionally biased region" description="Polar residues" evidence="1">
    <location>
        <begin position="25"/>
        <end position="38"/>
    </location>
</feature>
<evidence type="ECO:0000256" key="1">
    <source>
        <dbReference type="SAM" id="MobiDB-lite"/>
    </source>
</evidence>
<feature type="region of interest" description="Disordered" evidence="1">
    <location>
        <begin position="1"/>
        <end position="72"/>
    </location>
</feature>